<dbReference type="CDD" id="cd00082">
    <property type="entry name" value="HisKA"/>
    <property type="match status" value="1"/>
</dbReference>
<evidence type="ECO:0000256" key="5">
    <source>
        <dbReference type="ARBA" id="ARBA00022777"/>
    </source>
</evidence>
<keyword evidence="5" id="KW-0418">Kinase</keyword>
<gene>
    <name evidence="11" type="ORF">AQPW35_48630</name>
</gene>
<dbReference type="CDD" id="cd16922">
    <property type="entry name" value="HATPase_EvgS-ArcB-TorS-like"/>
    <property type="match status" value="1"/>
</dbReference>
<dbReference type="InterPro" id="IPR001789">
    <property type="entry name" value="Sig_transdc_resp-reg_receiver"/>
</dbReference>
<feature type="domain" description="Histidine kinase" evidence="9">
    <location>
        <begin position="715"/>
        <end position="948"/>
    </location>
</feature>
<dbReference type="Pfam" id="PF00497">
    <property type="entry name" value="SBP_bac_3"/>
    <property type="match status" value="2"/>
</dbReference>
<dbReference type="Pfam" id="PF02518">
    <property type="entry name" value="HATPase_c"/>
    <property type="match status" value="1"/>
</dbReference>
<dbReference type="InterPro" id="IPR005467">
    <property type="entry name" value="His_kinase_dom"/>
</dbReference>
<comment type="catalytic activity">
    <reaction evidence="1">
        <text>ATP + protein L-histidine = ADP + protein N-phospho-L-histidine.</text>
        <dbReference type="EC" id="2.7.13.3"/>
    </reaction>
</comment>
<dbReference type="InterPro" id="IPR036097">
    <property type="entry name" value="HisK_dim/P_sf"/>
</dbReference>
<dbReference type="OrthoDB" id="8670869at2"/>
<evidence type="ECO:0000256" key="8">
    <source>
        <dbReference type="SAM" id="SignalP"/>
    </source>
</evidence>
<dbReference type="Gene3D" id="3.30.450.20">
    <property type="entry name" value="PAS domain"/>
    <property type="match status" value="1"/>
</dbReference>
<keyword evidence="7" id="KW-0812">Transmembrane</keyword>
<evidence type="ECO:0000256" key="7">
    <source>
        <dbReference type="SAM" id="Phobius"/>
    </source>
</evidence>
<dbReference type="InterPro" id="IPR001638">
    <property type="entry name" value="Solute-binding_3/MltF_N"/>
</dbReference>
<dbReference type="RefSeq" id="WP_137735489.1">
    <property type="nucleotide sequence ID" value="NZ_BJCL01000020.1"/>
</dbReference>
<feature type="transmembrane region" description="Helical" evidence="7">
    <location>
        <begin position="539"/>
        <end position="561"/>
    </location>
</feature>
<dbReference type="GO" id="GO:0009927">
    <property type="term" value="F:histidine phosphotransfer kinase activity"/>
    <property type="evidence" value="ECO:0007669"/>
    <property type="project" value="TreeGrafter"/>
</dbReference>
<feature type="domain" description="Response regulatory" evidence="10">
    <location>
        <begin position="968"/>
        <end position="1082"/>
    </location>
</feature>
<organism evidence="11 12">
    <name type="scientific">Pseudaquabacterium pictum</name>
    <dbReference type="NCBI Taxonomy" id="2315236"/>
    <lineage>
        <taxon>Bacteria</taxon>
        <taxon>Pseudomonadati</taxon>
        <taxon>Pseudomonadota</taxon>
        <taxon>Betaproteobacteria</taxon>
        <taxon>Burkholderiales</taxon>
        <taxon>Sphaerotilaceae</taxon>
        <taxon>Pseudaquabacterium</taxon>
    </lineage>
</organism>
<dbReference type="SUPFAM" id="SSF53850">
    <property type="entry name" value="Periplasmic binding protein-like II"/>
    <property type="match status" value="2"/>
</dbReference>
<dbReference type="Pfam" id="PF00072">
    <property type="entry name" value="Response_reg"/>
    <property type="match status" value="1"/>
</dbReference>
<keyword evidence="7" id="KW-0472">Membrane</keyword>
<evidence type="ECO:0000259" key="10">
    <source>
        <dbReference type="PROSITE" id="PS50110"/>
    </source>
</evidence>
<proteinExistence type="predicted"/>
<evidence type="ECO:0000256" key="3">
    <source>
        <dbReference type="ARBA" id="ARBA00022553"/>
    </source>
</evidence>
<name>A0A480AZQ9_9BURK</name>
<dbReference type="GO" id="GO:0005886">
    <property type="term" value="C:plasma membrane"/>
    <property type="evidence" value="ECO:0007669"/>
    <property type="project" value="TreeGrafter"/>
</dbReference>
<dbReference type="CDD" id="cd01007">
    <property type="entry name" value="PBP2_BvgS_HisK_like"/>
    <property type="match status" value="2"/>
</dbReference>
<reference evidence="12" key="1">
    <citation type="submission" date="2019-03" db="EMBL/GenBank/DDBJ databases">
        <title>Aquabacterium pictum sp.nov., the first bacteriochlorophyll a-containing freshwater bacterium in the genus Aquabacterium of the class Betaproteobacteria.</title>
        <authorList>
            <person name="Hirose S."/>
            <person name="Tank M."/>
            <person name="Hara E."/>
            <person name="Tamaki H."/>
            <person name="Takaichi S."/>
            <person name="Haruta S."/>
            <person name="Hanada S."/>
        </authorList>
    </citation>
    <scope>NUCLEOTIDE SEQUENCE [LARGE SCALE GENOMIC DNA]</scope>
    <source>
        <strain evidence="12">W35</strain>
    </source>
</reference>
<dbReference type="Gene3D" id="3.30.565.10">
    <property type="entry name" value="Histidine kinase-like ATPase, C-terminal domain"/>
    <property type="match status" value="1"/>
</dbReference>
<dbReference type="PROSITE" id="PS50110">
    <property type="entry name" value="RESPONSE_REGULATORY"/>
    <property type="match status" value="1"/>
</dbReference>
<dbReference type="Gene3D" id="3.40.190.10">
    <property type="entry name" value="Periplasmic binding protein-like II"/>
    <property type="match status" value="4"/>
</dbReference>
<evidence type="ECO:0000256" key="6">
    <source>
        <dbReference type="PROSITE-ProRule" id="PRU00169"/>
    </source>
</evidence>
<feature type="chain" id="PRO_5019867573" description="histidine kinase" evidence="8">
    <location>
        <begin position="26"/>
        <end position="1091"/>
    </location>
</feature>
<dbReference type="Gene3D" id="1.10.287.130">
    <property type="match status" value="1"/>
</dbReference>
<dbReference type="EC" id="2.7.13.3" evidence="2"/>
<dbReference type="GO" id="GO:0000155">
    <property type="term" value="F:phosphorelay sensor kinase activity"/>
    <property type="evidence" value="ECO:0007669"/>
    <property type="project" value="InterPro"/>
</dbReference>
<dbReference type="InterPro" id="IPR003594">
    <property type="entry name" value="HATPase_dom"/>
</dbReference>
<dbReference type="Gene3D" id="3.40.50.2300">
    <property type="match status" value="1"/>
</dbReference>
<dbReference type="Proteomes" id="UP000301751">
    <property type="component" value="Unassembled WGS sequence"/>
</dbReference>
<dbReference type="PROSITE" id="PS50109">
    <property type="entry name" value="HIS_KIN"/>
    <property type="match status" value="1"/>
</dbReference>
<dbReference type="CDD" id="cd00156">
    <property type="entry name" value="REC"/>
    <property type="match status" value="1"/>
</dbReference>
<feature type="signal peptide" evidence="8">
    <location>
        <begin position="1"/>
        <end position="25"/>
    </location>
</feature>
<evidence type="ECO:0000259" key="9">
    <source>
        <dbReference type="PROSITE" id="PS50109"/>
    </source>
</evidence>
<dbReference type="AlphaFoldDB" id="A0A480AZQ9"/>
<evidence type="ECO:0000313" key="12">
    <source>
        <dbReference type="Proteomes" id="UP000301751"/>
    </source>
</evidence>
<comment type="caution">
    <text evidence="11">The sequence shown here is derived from an EMBL/GenBank/DDBJ whole genome shotgun (WGS) entry which is preliminary data.</text>
</comment>
<dbReference type="SUPFAM" id="SSF52172">
    <property type="entry name" value="CheY-like"/>
    <property type="match status" value="1"/>
</dbReference>
<dbReference type="SUPFAM" id="SSF55874">
    <property type="entry name" value="ATPase domain of HSP90 chaperone/DNA topoisomerase II/histidine kinase"/>
    <property type="match status" value="1"/>
</dbReference>
<dbReference type="InterPro" id="IPR004358">
    <property type="entry name" value="Sig_transdc_His_kin-like_C"/>
</dbReference>
<keyword evidence="8" id="KW-0732">Signal</keyword>
<evidence type="ECO:0000256" key="2">
    <source>
        <dbReference type="ARBA" id="ARBA00012438"/>
    </source>
</evidence>
<keyword evidence="3 6" id="KW-0597">Phosphoprotein</keyword>
<dbReference type="PRINTS" id="PR00344">
    <property type="entry name" value="BCTRLSENSOR"/>
</dbReference>
<evidence type="ECO:0000256" key="4">
    <source>
        <dbReference type="ARBA" id="ARBA00022679"/>
    </source>
</evidence>
<keyword evidence="4" id="KW-0808">Transferase</keyword>
<keyword evidence="12" id="KW-1185">Reference proteome</keyword>
<keyword evidence="7" id="KW-1133">Transmembrane helix</keyword>
<dbReference type="SMART" id="SM00062">
    <property type="entry name" value="PBPb"/>
    <property type="match status" value="2"/>
</dbReference>
<dbReference type="InterPro" id="IPR036890">
    <property type="entry name" value="HATPase_C_sf"/>
</dbReference>
<dbReference type="InterPro" id="IPR003661">
    <property type="entry name" value="HisK_dim/P_dom"/>
</dbReference>
<dbReference type="SMART" id="SM00448">
    <property type="entry name" value="REC"/>
    <property type="match status" value="1"/>
</dbReference>
<dbReference type="InterPro" id="IPR011006">
    <property type="entry name" value="CheY-like_superfamily"/>
</dbReference>
<dbReference type="SMART" id="SM00387">
    <property type="entry name" value="HATPase_c"/>
    <property type="match status" value="1"/>
</dbReference>
<dbReference type="SMART" id="SM00388">
    <property type="entry name" value="HisKA"/>
    <property type="match status" value="1"/>
</dbReference>
<dbReference type="PANTHER" id="PTHR43047:SF72">
    <property type="entry name" value="OSMOSENSING HISTIDINE PROTEIN KINASE SLN1"/>
    <property type="match status" value="1"/>
</dbReference>
<dbReference type="PANTHER" id="PTHR43047">
    <property type="entry name" value="TWO-COMPONENT HISTIDINE PROTEIN KINASE"/>
    <property type="match status" value="1"/>
</dbReference>
<evidence type="ECO:0000313" key="11">
    <source>
        <dbReference type="EMBL" id="GCL65782.1"/>
    </source>
</evidence>
<dbReference type="SUPFAM" id="SSF47384">
    <property type="entry name" value="Homodimeric domain of signal transducing histidine kinase"/>
    <property type="match status" value="1"/>
</dbReference>
<sequence length="1091" mass="116693">MRRAVGALLAAWLLWMCAAAALAQAAGGPYRFRQAPQPGIVTPASDLLDAKEQAFLASLPPLRVGLNLPDNRPYEVIADNGEISGIQVEILTRLAQSLGLRLEPVVLPDFPSTLAALRERRIDLMTTVGYEPAREAYMAYTLGTAPNPGALIGRQADNRLSTEPSLNGRRVAIERGYVTRYYLQRLYPDALITEHPDTAEALRAVALGEDDYYFGSLLMALDRLQREGIGGLGVKRSIVYATGQMHFGVRSDWPLLASALSKGVAAMRPSPMPSLQAALSNLGQQAGNVPRLLPLPPEEQAQLAGRSVLRVGAVRGLTLLNEATASGGHAGIAADYTAEVAARLGTAIDVVPFDSVADMLDALRAGRIHLVPFLTRTPARAREFSFSDPYLEMPYQIVARSDAPLYWDLNSLRGKRLALAAQHPLRDLLAERYADIRIVDAPSGQAAMDMVAAGDADAAVEAKLYANLRIHSDNNGVLRQVARVDELPAQFHFATSVASAALVPLINRALADIPPAERERMMRRWVAVDVVPGFPWRRWLPLMVTAGVALLLLAAASAWWMRRLSKEVAQRRQAEQRLLAVANSLPGVVFQYIASADGKLLQRYVSDAVDTFLGPGLRDVPSLFEAVALRAPAPQAARLRAARAECLATRQPFKQTAHYNHPLHGPRWLHCEAVARTLEGGRIAWTGYVVDVSSERALQAELVDAVQAKNLFVASASHELRAPLQAITLALARLGQGPLDEAQRLLWQMAQQASGTLVQLIDDVLDLAHYESGRLTLQPASVALVPLLQQIVEPHRLAAQARGLVLQLQLSPALPAQASVDALRLRQLLANLVGNAVKYTPAGQVLVSAVLDGETVADAPDAATPVANGWLRLTVRDTGVGIAPERQPLLFTPFSSAQGLASLPAGERSHGLGLAICKRLAEAMQGEISLRSQPGQGTEVVVRLPLLTAATTAPEALPLPAAGGTADLVLLVDDDALSRLLLAELLRSAGYRVTEAADAAEALAQWRGQPVAAVISDRHMPGDDGPTLLQRITDEARAAGRPPPGRILCTGHPGDAAALGVDLVLEKPVTLAALHRALLAAGVHPAAPVSA</sequence>
<protein>
    <recommendedName>
        <fullName evidence="2">histidine kinase</fullName>
        <ecNumber evidence="2">2.7.13.3</ecNumber>
    </recommendedName>
</protein>
<feature type="modified residue" description="4-aspartylphosphate" evidence="6">
    <location>
        <position position="1017"/>
    </location>
</feature>
<dbReference type="EMBL" id="BJCL01000020">
    <property type="protein sequence ID" value="GCL65782.1"/>
    <property type="molecule type" value="Genomic_DNA"/>
</dbReference>
<evidence type="ECO:0000256" key="1">
    <source>
        <dbReference type="ARBA" id="ARBA00000085"/>
    </source>
</evidence>
<accession>A0A480AZQ9</accession>
<dbReference type="Pfam" id="PF00512">
    <property type="entry name" value="HisKA"/>
    <property type="match status" value="1"/>
</dbReference>